<evidence type="ECO:0000256" key="1">
    <source>
        <dbReference type="SAM" id="MobiDB-lite"/>
    </source>
</evidence>
<keyword evidence="3" id="KW-1185">Reference proteome</keyword>
<reference evidence="2 3" key="1">
    <citation type="submission" date="2023-03" db="EMBL/GenBank/DDBJ databases">
        <title>High recombination rates correlate with genetic variation in Cardiocondyla obscurior ants.</title>
        <authorList>
            <person name="Errbii M."/>
        </authorList>
    </citation>
    <scope>NUCLEOTIDE SEQUENCE [LARGE SCALE GENOMIC DNA]</scope>
    <source>
        <strain evidence="2">Alpha-2009</strain>
        <tissue evidence="2">Whole body</tissue>
    </source>
</reference>
<feature type="compositionally biased region" description="Basic residues" evidence="1">
    <location>
        <begin position="15"/>
        <end position="26"/>
    </location>
</feature>
<proteinExistence type="predicted"/>
<name>A0AAW2F4B7_9HYME</name>
<dbReference type="Proteomes" id="UP001430953">
    <property type="component" value="Unassembled WGS sequence"/>
</dbReference>
<feature type="region of interest" description="Disordered" evidence="1">
    <location>
        <begin position="1"/>
        <end position="26"/>
    </location>
</feature>
<feature type="region of interest" description="Disordered" evidence="1">
    <location>
        <begin position="62"/>
        <end position="81"/>
    </location>
</feature>
<protein>
    <submittedName>
        <fullName evidence="2">Uncharacterized protein</fullName>
    </submittedName>
</protein>
<accession>A0AAW2F4B7</accession>
<sequence>MRPSVAGPRLLPDRPRRHSKPVPQRFHSRWLTRKYCDANDNITATQGRGFSDSSYDFLPLTERSHYAHTNDTDEKKRKKKK</sequence>
<dbReference type="EMBL" id="JADYXP020000014">
    <property type="protein sequence ID" value="KAL0110267.1"/>
    <property type="molecule type" value="Genomic_DNA"/>
</dbReference>
<evidence type="ECO:0000313" key="3">
    <source>
        <dbReference type="Proteomes" id="UP001430953"/>
    </source>
</evidence>
<gene>
    <name evidence="2" type="ORF">PUN28_013725</name>
</gene>
<comment type="caution">
    <text evidence="2">The sequence shown here is derived from an EMBL/GenBank/DDBJ whole genome shotgun (WGS) entry which is preliminary data.</text>
</comment>
<feature type="compositionally biased region" description="Basic and acidic residues" evidence="1">
    <location>
        <begin position="62"/>
        <end position="75"/>
    </location>
</feature>
<organism evidence="2 3">
    <name type="scientific">Cardiocondyla obscurior</name>
    <dbReference type="NCBI Taxonomy" id="286306"/>
    <lineage>
        <taxon>Eukaryota</taxon>
        <taxon>Metazoa</taxon>
        <taxon>Ecdysozoa</taxon>
        <taxon>Arthropoda</taxon>
        <taxon>Hexapoda</taxon>
        <taxon>Insecta</taxon>
        <taxon>Pterygota</taxon>
        <taxon>Neoptera</taxon>
        <taxon>Endopterygota</taxon>
        <taxon>Hymenoptera</taxon>
        <taxon>Apocrita</taxon>
        <taxon>Aculeata</taxon>
        <taxon>Formicoidea</taxon>
        <taxon>Formicidae</taxon>
        <taxon>Myrmicinae</taxon>
        <taxon>Cardiocondyla</taxon>
    </lineage>
</organism>
<evidence type="ECO:0000313" key="2">
    <source>
        <dbReference type="EMBL" id="KAL0110267.1"/>
    </source>
</evidence>
<dbReference type="AlphaFoldDB" id="A0AAW2F4B7"/>